<dbReference type="AlphaFoldDB" id="A0A9P6CPL0"/>
<evidence type="ECO:0000256" key="2">
    <source>
        <dbReference type="ARBA" id="ARBA00022801"/>
    </source>
</evidence>
<protein>
    <submittedName>
        <fullName evidence="8">Glycoside hydrolase family 5 protein</fullName>
    </submittedName>
</protein>
<keyword evidence="6" id="KW-0732">Signal</keyword>
<keyword evidence="9" id="KW-1185">Reference proteome</keyword>
<dbReference type="SUPFAM" id="SSF51445">
    <property type="entry name" value="(Trans)glycosidases"/>
    <property type="match status" value="1"/>
</dbReference>
<feature type="domain" description="Glycoside hydrolase family 5" evidence="7">
    <location>
        <begin position="137"/>
        <end position="374"/>
    </location>
</feature>
<evidence type="ECO:0000259" key="7">
    <source>
        <dbReference type="Pfam" id="PF00150"/>
    </source>
</evidence>
<feature type="compositionally biased region" description="Polar residues" evidence="5">
    <location>
        <begin position="66"/>
        <end position="78"/>
    </location>
</feature>
<dbReference type="GO" id="GO:0009986">
    <property type="term" value="C:cell surface"/>
    <property type="evidence" value="ECO:0007669"/>
    <property type="project" value="TreeGrafter"/>
</dbReference>
<feature type="region of interest" description="Disordered" evidence="5">
    <location>
        <begin position="34"/>
        <end position="78"/>
    </location>
</feature>
<evidence type="ECO:0000256" key="3">
    <source>
        <dbReference type="ARBA" id="ARBA00023295"/>
    </source>
</evidence>
<accession>A0A9P6CPL0</accession>
<name>A0A9P6CPL0_9AGAR</name>
<dbReference type="InterPro" id="IPR050386">
    <property type="entry name" value="Glycosyl_hydrolase_5"/>
</dbReference>
<keyword evidence="3 4" id="KW-0326">Glycosidase</keyword>
<dbReference type="OrthoDB" id="62120at2759"/>
<feature type="chain" id="PRO_5040260303" evidence="6">
    <location>
        <begin position="25"/>
        <end position="481"/>
    </location>
</feature>
<dbReference type="InterPro" id="IPR017853">
    <property type="entry name" value="GH"/>
</dbReference>
<dbReference type="Proteomes" id="UP000807353">
    <property type="component" value="Unassembled WGS sequence"/>
</dbReference>
<dbReference type="EMBL" id="MU150234">
    <property type="protein sequence ID" value="KAF9468099.1"/>
    <property type="molecule type" value="Genomic_DNA"/>
</dbReference>
<keyword evidence="2 4" id="KW-0378">Hydrolase</keyword>
<dbReference type="GO" id="GO:0005576">
    <property type="term" value="C:extracellular region"/>
    <property type="evidence" value="ECO:0007669"/>
    <property type="project" value="TreeGrafter"/>
</dbReference>
<evidence type="ECO:0000256" key="4">
    <source>
        <dbReference type="RuleBase" id="RU361153"/>
    </source>
</evidence>
<organism evidence="8 9">
    <name type="scientific">Collybia nuda</name>
    <dbReference type="NCBI Taxonomy" id="64659"/>
    <lineage>
        <taxon>Eukaryota</taxon>
        <taxon>Fungi</taxon>
        <taxon>Dikarya</taxon>
        <taxon>Basidiomycota</taxon>
        <taxon>Agaricomycotina</taxon>
        <taxon>Agaricomycetes</taxon>
        <taxon>Agaricomycetidae</taxon>
        <taxon>Agaricales</taxon>
        <taxon>Tricholomatineae</taxon>
        <taxon>Clitocybaceae</taxon>
        <taxon>Collybia</taxon>
    </lineage>
</organism>
<dbReference type="Gene3D" id="3.20.20.80">
    <property type="entry name" value="Glycosidases"/>
    <property type="match status" value="1"/>
</dbReference>
<reference evidence="8" key="1">
    <citation type="submission" date="2020-11" db="EMBL/GenBank/DDBJ databases">
        <authorList>
            <consortium name="DOE Joint Genome Institute"/>
            <person name="Ahrendt S."/>
            <person name="Riley R."/>
            <person name="Andreopoulos W."/>
            <person name="Labutti K."/>
            <person name="Pangilinan J."/>
            <person name="Ruiz-Duenas F.J."/>
            <person name="Barrasa J.M."/>
            <person name="Sanchez-Garcia M."/>
            <person name="Camarero S."/>
            <person name="Miyauchi S."/>
            <person name="Serrano A."/>
            <person name="Linde D."/>
            <person name="Babiker R."/>
            <person name="Drula E."/>
            <person name="Ayuso-Fernandez I."/>
            <person name="Pacheco R."/>
            <person name="Padilla G."/>
            <person name="Ferreira P."/>
            <person name="Barriuso J."/>
            <person name="Kellner H."/>
            <person name="Castanera R."/>
            <person name="Alfaro M."/>
            <person name="Ramirez L."/>
            <person name="Pisabarro A.G."/>
            <person name="Kuo A."/>
            <person name="Tritt A."/>
            <person name="Lipzen A."/>
            <person name="He G."/>
            <person name="Yan M."/>
            <person name="Ng V."/>
            <person name="Cullen D."/>
            <person name="Martin F."/>
            <person name="Rosso M.-N."/>
            <person name="Henrissat B."/>
            <person name="Hibbett D."/>
            <person name="Martinez A.T."/>
            <person name="Grigoriev I.V."/>
        </authorList>
    </citation>
    <scope>NUCLEOTIDE SEQUENCE</scope>
    <source>
        <strain evidence="8">CBS 247.69</strain>
    </source>
</reference>
<evidence type="ECO:0000313" key="9">
    <source>
        <dbReference type="Proteomes" id="UP000807353"/>
    </source>
</evidence>
<sequence>MRHLPTTLIFLCQGITFWSLGVHATQCRLRAPSRVNGDAPPDPLPIVSGTVQPTNISSTTPSPSNAGTSSVESPTPTATTAFKYGNDKIRGVNLGGWLVLEPWITPSLFESTNNDAIVDEYTLGQLLDSKVALEILTKHWETWITEDDFAAINAAGLNHVRIPLGYWSVPMTSDDTKVSTSVEPYIPGAWPYLLRALNWAKKHSIHVILDIHGAPGSQNGYDNSGQRTSGPQWAQSPENVQRTVDTVRFIAANIGGMIDVLELLNEPAGFLGGNFPQVVRQFWLDGYDAVRQAAGAGIKVMIGDAFLGVSSWNGFLTYPRGQGVIMDFHEYQIFSDLELNRSFDEHVNFACTYSDSLSIFEGSNIWTIIGEWSNAVTDCAKWLNGRGVGARWDNTRFPGPGTQYHGSCTNFTGSYTGFSSSYKSFLRKYWEVQVEIGENVQGWVFWTWKAENADEWSYQKGLEGGWIPQDPTNRRFPGICS</sequence>
<evidence type="ECO:0000256" key="1">
    <source>
        <dbReference type="ARBA" id="ARBA00005641"/>
    </source>
</evidence>
<gene>
    <name evidence="8" type="ORF">BDZ94DRAFT_1373366</name>
</gene>
<dbReference type="PANTHER" id="PTHR31297">
    <property type="entry name" value="GLUCAN ENDO-1,6-BETA-GLUCOSIDASE B"/>
    <property type="match status" value="1"/>
</dbReference>
<comment type="similarity">
    <text evidence="1 4">Belongs to the glycosyl hydrolase 5 (cellulase A) family.</text>
</comment>
<dbReference type="GO" id="GO:0009251">
    <property type="term" value="P:glucan catabolic process"/>
    <property type="evidence" value="ECO:0007669"/>
    <property type="project" value="TreeGrafter"/>
</dbReference>
<evidence type="ECO:0000256" key="6">
    <source>
        <dbReference type="SAM" id="SignalP"/>
    </source>
</evidence>
<feature type="signal peptide" evidence="6">
    <location>
        <begin position="1"/>
        <end position="24"/>
    </location>
</feature>
<dbReference type="Pfam" id="PF00150">
    <property type="entry name" value="Cellulase"/>
    <property type="match status" value="1"/>
</dbReference>
<dbReference type="GO" id="GO:0008422">
    <property type="term" value="F:beta-glucosidase activity"/>
    <property type="evidence" value="ECO:0007669"/>
    <property type="project" value="TreeGrafter"/>
</dbReference>
<dbReference type="PANTHER" id="PTHR31297:SF42">
    <property type="entry name" value="GLYCOSIDE HYDROLASE FAMILY 5 DOMAIN-CONTAINING PROTEIN"/>
    <property type="match status" value="1"/>
</dbReference>
<proteinExistence type="inferred from homology"/>
<feature type="compositionally biased region" description="Low complexity" evidence="5">
    <location>
        <begin position="53"/>
        <end position="65"/>
    </location>
</feature>
<dbReference type="InterPro" id="IPR001547">
    <property type="entry name" value="Glyco_hydro_5"/>
</dbReference>
<comment type="caution">
    <text evidence="8">The sequence shown here is derived from an EMBL/GenBank/DDBJ whole genome shotgun (WGS) entry which is preliminary data.</text>
</comment>
<evidence type="ECO:0000313" key="8">
    <source>
        <dbReference type="EMBL" id="KAF9468099.1"/>
    </source>
</evidence>
<evidence type="ECO:0000256" key="5">
    <source>
        <dbReference type="SAM" id="MobiDB-lite"/>
    </source>
</evidence>